<name>A0A016BYA1_BACFG</name>
<sequence>MKVVIIAGGKGTRIASLNSEIPKAMIPINGKPVLEYQIELAKRYGHTDIFLVIGYLGDKIRSYFGNGESFGVQIKYFEEHSPLGTAGALAELRNVLTEDFFLFYGDTVMDVALDKMYAFHTIQQADATLFLHPNDHPYDSDLVEIDKKGVIIGFHSKPHPKNFLYRNLVNAALYILSPRLLLHIPQGIKSDFGKDIFPKVLTENLRLIGYVSSEYIKDMGTPERYKKVCNDVLTGKVARLNKKYAQAAVFLDRDGVLVKEVDLLCKPEQLELLEGAADAIRYINESGYLAVVVTNQPVIARNLCSIEELEFIHKKMETLLGFEHSYLDAIYYCPHHPDKGFPEERKEYKIKCTCRKPNPGMLLQAAQDLNINLKKSYMIGDRDSDIIAGQNAGVSASILIERNKPFALLNALRNFIK</sequence>
<keyword evidence="2" id="KW-0479">Metal-binding</keyword>
<reference evidence="5 6" key="1">
    <citation type="submission" date="2014-02" db="EMBL/GenBank/DDBJ databases">
        <authorList>
            <person name="Sears C."/>
            <person name="Carroll K."/>
            <person name="Sack B.R."/>
            <person name="Qadri F."/>
            <person name="Myers L.L."/>
            <person name="Chung G.-T."/>
            <person name="Escheverria P."/>
            <person name="Fraser C.M."/>
            <person name="Sadzewicz L."/>
            <person name="Shefchek K.A."/>
            <person name="Tallon L."/>
            <person name="Das S.P."/>
            <person name="Daugherty S."/>
            <person name="Mongodin E.F."/>
        </authorList>
    </citation>
    <scope>NUCLEOTIDE SEQUENCE [LARGE SCALE GENOMIC DNA]</scope>
    <source>
        <strain evidence="5 6">3976T8</strain>
    </source>
</reference>
<evidence type="ECO:0000256" key="1">
    <source>
        <dbReference type="ARBA" id="ARBA00022490"/>
    </source>
</evidence>
<evidence type="ECO:0000256" key="2">
    <source>
        <dbReference type="ARBA" id="ARBA00022723"/>
    </source>
</evidence>
<dbReference type="PATRIC" id="fig|1339314.3.peg.2165"/>
<evidence type="ECO:0000313" key="5">
    <source>
        <dbReference type="EMBL" id="EXZ73637.1"/>
    </source>
</evidence>
<dbReference type="InterPro" id="IPR029044">
    <property type="entry name" value="Nucleotide-diphossugar_trans"/>
</dbReference>
<dbReference type="InterPro" id="IPR006543">
    <property type="entry name" value="Histidinol-phos"/>
</dbReference>
<dbReference type="NCBIfam" id="TIGR01656">
    <property type="entry name" value="Histidinol-ppas"/>
    <property type="match status" value="1"/>
</dbReference>
<dbReference type="Gene3D" id="3.40.50.1000">
    <property type="entry name" value="HAD superfamily/HAD-like"/>
    <property type="match status" value="1"/>
</dbReference>
<dbReference type="SUPFAM" id="SSF56784">
    <property type="entry name" value="HAD-like"/>
    <property type="match status" value="1"/>
</dbReference>
<dbReference type="RefSeq" id="WP_008659603.1">
    <property type="nucleotide sequence ID" value="NZ_JGDS01000049.1"/>
</dbReference>
<comment type="caution">
    <text evidence="5">The sequence shown here is derived from an EMBL/GenBank/DDBJ whole genome shotgun (WGS) entry which is preliminary data.</text>
</comment>
<dbReference type="InterPro" id="IPR005835">
    <property type="entry name" value="NTP_transferase_dom"/>
</dbReference>
<dbReference type="GO" id="GO:0016791">
    <property type="term" value="F:phosphatase activity"/>
    <property type="evidence" value="ECO:0007669"/>
    <property type="project" value="InterPro"/>
</dbReference>
<dbReference type="Pfam" id="PF00483">
    <property type="entry name" value="NTP_transferase"/>
    <property type="match status" value="1"/>
</dbReference>
<dbReference type="Gene3D" id="3.90.550.10">
    <property type="entry name" value="Spore Coat Polysaccharide Biosynthesis Protein SpsA, Chain A"/>
    <property type="match status" value="1"/>
</dbReference>
<dbReference type="NCBIfam" id="TIGR01662">
    <property type="entry name" value="HAD-SF-IIIA"/>
    <property type="match status" value="1"/>
</dbReference>
<evidence type="ECO:0000313" key="6">
    <source>
        <dbReference type="Proteomes" id="UP000020938"/>
    </source>
</evidence>
<dbReference type="CDD" id="cd04181">
    <property type="entry name" value="NTP_transferase"/>
    <property type="match status" value="1"/>
</dbReference>
<dbReference type="InterPro" id="IPR036412">
    <property type="entry name" value="HAD-like_sf"/>
</dbReference>
<dbReference type="InterPro" id="IPR050486">
    <property type="entry name" value="Mannose-1P_guanyltransferase"/>
</dbReference>
<evidence type="ECO:0000259" key="4">
    <source>
        <dbReference type="Pfam" id="PF00483"/>
    </source>
</evidence>
<dbReference type="AlphaFoldDB" id="A0A016BYA1"/>
<dbReference type="InterPro" id="IPR023214">
    <property type="entry name" value="HAD_sf"/>
</dbReference>
<keyword evidence="1" id="KW-0963">Cytoplasm</keyword>
<dbReference type="Proteomes" id="UP000020938">
    <property type="component" value="Unassembled WGS sequence"/>
</dbReference>
<dbReference type="CDD" id="cd07503">
    <property type="entry name" value="HAD_HisB-N"/>
    <property type="match status" value="1"/>
</dbReference>
<protein>
    <submittedName>
        <fullName evidence="5">HAD hydrolase, IA, variant 1 family protein</fullName>
    </submittedName>
</protein>
<organism evidence="5 6">
    <name type="scientific">Bacteroides fragilis str. 3976T8</name>
    <dbReference type="NCBI Taxonomy" id="1339314"/>
    <lineage>
        <taxon>Bacteria</taxon>
        <taxon>Pseudomonadati</taxon>
        <taxon>Bacteroidota</taxon>
        <taxon>Bacteroidia</taxon>
        <taxon>Bacteroidales</taxon>
        <taxon>Bacteroidaceae</taxon>
        <taxon>Bacteroides</taxon>
    </lineage>
</organism>
<dbReference type="GO" id="GO:0046872">
    <property type="term" value="F:metal ion binding"/>
    <property type="evidence" value="ECO:0007669"/>
    <property type="project" value="UniProtKB-KW"/>
</dbReference>
<evidence type="ECO:0000256" key="3">
    <source>
        <dbReference type="ARBA" id="ARBA00022801"/>
    </source>
</evidence>
<dbReference type="Pfam" id="PF13242">
    <property type="entry name" value="Hydrolase_like"/>
    <property type="match status" value="1"/>
</dbReference>
<keyword evidence="3 5" id="KW-0378">Hydrolase</keyword>
<dbReference type="EMBL" id="JGDS01000049">
    <property type="protein sequence ID" value="EXZ73637.1"/>
    <property type="molecule type" value="Genomic_DNA"/>
</dbReference>
<dbReference type="SUPFAM" id="SSF53448">
    <property type="entry name" value="Nucleotide-diphospho-sugar transferases"/>
    <property type="match status" value="1"/>
</dbReference>
<dbReference type="PANTHER" id="PTHR22572">
    <property type="entry name" value="SUGAR-1-PHOSPHATE GUANYL TRANSFERASE"/>
    <property type="match status" value="1"/>
</dbReference>
<proteinExistence type="predicted"/>
<feature type="domain" description="Nucleotidyl transferase" evidence="4">
    <location>
        <begin position="2"/>
        <end position="233"/>
    </location>
</feature>
<gene>
    <name evidence="5" type="ORF">M123_1955</name>
</gene>
<dbReference type="InterPro" id="IPR006549">
    <property type="entry name" value="HAD-SF_hydro_IIIA"/>
</dbReference>
<accession>A0A016BYA1</accession>